<gene>
    <name evidence="6" type="ORF">EOE65_03205</name>
</gene>
<evidence type="ECO:0000256" key="5">
    <source>
        <dbReference type="ARBA" id="ARBA00023172"/>
    </source>
</evidence>
<proteinExistence type="inferred from homology"/>
<dbReference type="NCBIfam" id="NF001464">
    <property type="entry name" value="PRK00321.1-5"/>
    <property type="match status" value="1"/>
</dbReference>
<dbReference type="GO" id="GO:0006310">
    <property type="term" value="P:DNA recombination"/>
    <property type="evidence" value="ECO:0007669"/>
    <property type="project" value="UniProtKB-KW"/>
</dbReference>
<protein>
    <recommendedName>
        <fullName evidence="3">Recombination-associated protein RdgC</fullName>
    </recommendedName>
</protein>
<dbReference type="GO" id="GO:0003690">
    <property type="term" value="F:double-stranded DNA binding"/>
    <property type="evidence" value="ECO:0007669"/>
    <property type="project" value="TreeGrafter"/>
</dbReference>
<dbReference type="InterPro" id="IPR007476">
    <property type="entry name" value="RdgC"/>
</dbReference>
<evidence type="ECO:0000256" key="4">
    <source>
        <dbReference type="ARBA" id="ARBA00022490"/>
    </source>
</evidence>
<sequence>MFFKNLIPYQLKEGFTLTPEALSAALSEHVFTGCKSQELGRFGWTKPHSALNDDALVFAAHGALLICAQKEEKILPPKVIKKALDERIAVIEQNQGRKVYRKEKLLLKDEIILDLLPRAFSNYTQTRCLIIPAAGLIMVDSATHKPAAQLLNLLRNSLGSLPVALPDVHHSPAVVMSEWLKQERESRPFTCEDACTLKAVGSELGYVRIKDQSVFDDEVKAHLESGLLVDRLSLTWDNTIKFALDADLSLKGIHLTEELLKKLNDEKSDEDPLARLDSDVARMALEYQKLWKDLSAAFGGVVKS</sequence>
<evidence type="ECO:0000256" key="2">
    <source>
        <dbReference type="ARBA" id="ARBA00008657"/>
    </source>
</evidence>
<evidence type="ECO:0000256" key="3">
    <source>
        <dbReference type="ARBA" id="ARBA00022296"/>
    </source>
</evidence>
<evidence type="ECO:0000313" key="6">
    <source>
        <dbReference type="EMBL" id="RVU32677.1"/>
    </source>
</evidence>
<dbReference type="EMBL" id="SACQ01000001">
    <property type="protein sequence ID" value="RVU32677.1"/>
    <property type="molecule type" value="Genomic_DNA"/>
</dbReference>
<evidence type="ECO:0000256" key="1">
    <source>
        <dbReference type="ARBA" id="ARBA00004453"/>
    </source>
</evidence>
<name>A0A437QDQ1_9GAMM</name>
<comment type="subcellular location">
    <subcellularLocation>
        <location evidence="1">Cytoplasm</location>
        <location evidence="1">Nucleoid</location>
    </subcellularLocation>
</comment>
<organism evidence="6 7">
    <name type="scientific">Neptunomonas marina</name>
    <dbReference type="NCBI Taxonomy" id="1815562"/>
    <lineage>
        <taxon>Bacteria</taxon>
        <taxon>Pseudomonadati</taxon>
        <taxon>Pseudomonadota</taxon>
        <taxon>Gammaproteobacteria</taxon>
        <taxon>Oceanospirillales</taxon>
        <taxon>Oceanospirillaceae</taxon>
        <taxon>Neptunomonas</taxon>
    </lineage>
</organism>
<keyword evidence="4" id="KW-0963">Cytoplasm</keyword>
<accession>A0A437QDQ1</accession>
<dbReference type="GO" id="GO:0043590">
    <property type="term" value="C:bacterial nucleoid"/>
    <property type="evidence" value="ECO:0007669"/>
    <property type="project" value="TreeGrafter"/>
</dbReference>
<dbReference type="Pfam" id="PF04381">
    <property type="entry name" value="RdgC"/>
    <property type="match status" value="1"/>
</dbReference>
<dbReference type="Proteomes" id="UP000282818">
    <property type="component" value="Unassembled WGS sequence"/>
</dbReference>
<reference evidence="6 7" key="1">
    <citation type="submission" date="2019-01" db="EMBL/GenBank/DDBJ databases">
        <authorList>
            <person name="Chen W.-M."/>
        </authorList>
    </citation>
    <scope>NUCLEOTIDE SEQUENCE [LARGE SCALE GENOMIC DNA]</scope>
    <source>
        <strain evidence="6 7">HPM-16</strain>
    </source>
</reference>
<dbReference type="RefSeq" id="WP_127692845.1">
    <property type="nucleotide sequence ID" value="NZ_SACQ01000001.1"/>
</dbReference>
<dbReference type="PANTHER" id="PTHR38103">
    <property type="entry name" value="RECOMBINATION-ASSOCIATED PROTEIN RDGC"/>
    <property type="match status" value="1"/>
</dbReference>
<comment type="caution">
    <text evidence="6">The sequence shown here is derived from an EMBL/GenBank/DDBJ whole genome shotgun (WGS) entry which is preliminary data.</text>
</comment>
<dbReference type="AlphaFoldDB" id="A0A437QDQ1"/>
<comment type="similarity">
    <text evidence="2">Belongs to the RdgC family.</text>
</comment>
<keyword evidence="7" id="KW-1185">Reference proteome</keyword>
<dbReference type="PANTHER" id="PTHR38103:SF1">
    <property type="entry name" value="RECOMBINATION-ASSOCIATED PROTEIN RDGC"/>
    <property type="match status" value="1"/>
</dbReference>
<keyword evidence="5" id="KW-0233">DNA recombination</keyword>
<evidence type="ECO:0000313" key="7">
    <source>
        <dbReference type="Proteomes" id="UP000282818"/>
    </source>
</evidence>
<dbReference type="GO" id="GO:0000018">
    <property type="term" value="P:regulation of DNA recombination"/>
    <property type="evidence" value="ECO:0007669"/>
    <property type="project" value="TreeGrafter"/>
</dbReference>